<gene>
    <name evidence="1" type="ORF">AVEN_37923_1</name>
</gene>
<protein>
    <submittedName>
        <fullName evidence="1">Uncharacterized protein</fullName>
    </submittedName>
</protein>
<reference evidence="1 2" key="1">
    <citation type="journal article" date="2019" name="Sci. Rep.">
        <title>Orb-weaving spider Araneus ventricosus genome elucidates the spidroin gene catalogue.</title>
        <authorList>
            <person name="Kono N."/>
            <person name="Nakamura H."/>
            <person name="Ohtoshi R."/>
            <person name="Moran D.A.P."/>
            <person name="Shinohara A."/>
            <person name="Yoshida Y."/>
            <person name="Fujiwara M."/>
            <person name="Mori M."/>
            <person name="Tomita M."/>
            <person name="Arakawa K."/>
        </authorList>
    </citation>
    <scope>NUCLEOTIDE SEQUENCE [LARGE SCALE GENOMIC DNA]</scope>
</reference>
<feature type="non-terminal residue" evidence="1">
    <location>
        <position position="1"/>
    </location>
</feature>
<accession>A0A4Y2QBY4</accession>
<dbReference type="EMBL" id="BGPR01013455">
    <property type="protein sequence ID" value="GBN60742.1"/>
    <property type="molecule type" value="Genomic_DNA"/>
</dbReference>
<evidence type="ECO:0000313" key="1">
    <source>
        <dbReference type="EMBL" id="GBN60742.1"/>
    </source>
</evidence>
<sequence>HEIKMCRREKNEGDRKKRRRDVLAPLAHFRIWWAISERVAKKIFDSAEGGNVVVSTSPKETLREIYVGKSPVTEIQNSFRAERLLR</sequence>
<dbReference type="AlphaFoldDB" id="A0A4Y2QBY4"/>
<name>A0A4Y2QBY4_ARAVE</name>
<evidence type="ECO:0000313" key="2">
    <source>
        <dbReference type="Proteomes" id="UP000499080"/>
    </source>
</evidence>
<proteinExistence type="predicted"/>
<comment type="caution">
    <text evidence="1">The sequence shown here is derived from an EMBL/GenBank/DDBJ whole genome shotgun (WGS) entry which is preliminary data.</text>
</comment>
<dbReference type="Proteomes" id="UP000499080">
    <property type="component" value="Unassembled WGS sequence"/>
</dbReference>
<keyword evidence="2" id="KW-1185">Reference proteome</keyword>
<organism evidence="1 2">
    <name type="scientific">Araneus ventricosus</name>
    <name type="common">Orbweaver spider</name>
    <name type="synonym">Epeira ventricosa</name>
    <dbReference type="NCBI Taxonomy" id="182803"/>
    <lineage>
        <taxon>Eukaryota</taxon>
        <taxon>Metazoa</taxon>
        <taxon>Ecdysozoa</taxon>
        <taxon>Arthropoda</taxon>
        <taxon>Chelicerata</taxon>
        <taxon>Arachnida</taxon>
        <taxon>Araneae</taxon>
        <taxon>Araneomorphae</taxon>
        <taxon>Entelegynae</taxon>
        <taxon>Araneoidea</taxon>
        <taxon>Araneidae</taxon>
        <taxon>Araneus</taxon>
    </lineage>
</organism>